<feature type="domain" description="N-acetyltransferase" evidence="4">
    <location>
        <begin position="15"/>
        <end position="127"/>
    </location>
</feature>
<dbReference type="Gene3D" id="3.40.630.30">
    <property type="match status" value="1"/>
</dbReference>
<sequence>MSQNAGNPTGFETARLIVRCAEEADADAYKALFAARGITVADPLGLIALRKEAFAARTEFAFVAIIKDSNKFIGSIIIDNVNEDGAVSEGELGYWLLGPFQRHGYMTEALEGLNEYATSTLRLKRLYGK</sequence>
<organism evidence="5 6">
    <name type="scientific">Physocladia obscura</name>
    <dbReference type="NCBI Taxonomy" id="109957"/>
    <lineage>
        <taxon>Eukaryota</taxon>
        <taxon>Fungi</taxon>
        <taxon>Fungi incertae sedis</taxon>
        <taxon>Chytridiomycota</taxon>
        <taxon>Chytridiomycota incertae sedis</taxon>
        <taxon>Chytridiomycetes</taxon>
        <taxon>Chytridiales</taxon>
        <taxon>Chytriomycetaceae</taxon>
        <taxon>Physocladia</taxon>
    </lineage>
</organism>
<protein>
    <recommendedName>
        <fullName evidence="4">N-acetyltransferase domain-containing protein</fullName>
    </recommendedName>
</protein>
<dbReference type="InterPro" id="IPR051531">
    <property type="entry name" value="N-acetyltransferase"/>
</dbReference>
<dbReference type="PANTHER" id="PTHR43792:SF8">
    <property type="entry name" value="[RIBOSOMAL PROTEIN US5]-ALANINE N-ACETYLTRANSFERASE"/>
    <property type="match status" value="1"/>
</dbReference>
<evidence type="ECO:0000313" key="5">
    <source>
        <dbReference type="EMBL" id="KAJ3089381.1"/>
    </source>
</evidence>
<evidence type="ECO:0000256" key="1">
    <source>
        <dbReference type="ARBA" id="ARBA00022679"/>
    </source>
</evidence>
<reference evidence="5" key="1">
    <citation type="submission" date="2020-05" db="EMBL/GenBank/DDBJ databases">
        <title>Phylogenomic resolution of chytrid fungi.</title>
        <authorList>
            <person name="Stajich J.E."/>
            <person name="Amses K."/>
            <person name="Simmons R."/>
            <person name="Seto K."/>
            <person name="Myers J."/>
            <person name="Bonds A."/>
            <person name="Quandt C.A."/>
            <person name="Barry K."/>
            <person name="Liu P."/>
            <person name="Grigoriev I."/>
            <person name="Longcore J.E."/>
            <person name="James T.Y."/>
        </authorList>
    </citation>
    <scope>NUCLEOTIDE SEQUENCE</scope>
    <source>
        <strain evidence="5">JEL0513</strain>
    </source>
</reference>
<evidence type="ECO:0000259" key="4">
    <source>
        <dbReference type="Pfam" id="PF13302"/>
    </source>
</evidence>
<keyword evidence="6" id="KW-1185">Reference proteome</keyword>
<comment type="caution">
    <text evidence="5">The sequence shown here is derived from an EMBL/GenBank/DDBJ whole genome shotgun (WGS) entry which is preliminary data.</text>
</comment>
<dbReference type="PANTHER" id="PTHR43792">
    <property type="entry name" value="GNAT FAMILY, PUTATIVE (AFU_ORTHOLOGUE AFUA_3G00765)-RELATED-RELATED"/>
    <property type="match status" value="1"/>
</dbReference>
<dbReference type="InterPro" id="IPR016181">
    <property type="entry name" value="Acyl_CoA_acyltransferase"/>
</dbReference>
<evidence type="ECO:0000256" key="3">
    <source>
        <dbReference type="ARBA" id="ARBA00038502"/>
    </source>
</evidence>
<gene>
    <name evidence="5" type="ORF">HK100_007773</name>
</gene>
<dbReference type="Pfam" id="PF13302">
    <property type="entry name" value="Acetyltransf_3"/>
    <property type="match status" value="1"/>
</dbReference>
<evidence type="ECO:0000313" key="6">
    <source>
        <dbReference type="Proteomes" id="UP001211907"/>
    </source>
</evidence>
<dbReference type="SUPFAM" id="SSF55729">
    <property type="entry name" value="Acyl-CoA N-acyltransferases (Nat)"/>
    <property type="match status" value="1"/>
</dbReference>
<dbReference type="GO" id="GO:0016747">
    <property type="term" value="F:acyltransferase activity, transferring groups other than amino-acyl groups"/>
    <property type="evidence" value="ECO:0007669"/>
    <property type="project" value="InterPro"/>
</dbReference>
<dbReference type="AlphaFoldDB" id="A0AAD5XAL5"/>
<proteinExistence type="inferred from homology"/>
<dbReference type="EMBL" id="JADGJH010003690">
    <property type="protein sequence ID" value="KAJ3089381.1"/>
    <property type="molecule type" value="Genomic_DNA"/>
</dbReference>
<keyword evidence="2" id="KW-0012">Acyltransferase</keyword>
<dbReference type="Proteomes" id="UP001211907">
    <property type="component" value="Unassembled WGS sequence"/>
</dbReference>
<name>A0AAD5XAL5_9FUNG</name>
<evidence type="ECO:0000256" key="2">
    <source>
        <dbReference type="ARBA" id="ARBA00023315"/>
    </source>
</evidence>
<comment type="similarity">
    <text evidence="3">Belongs to the acetyltransferase family. RimJ subfamily.</text>
</comment>
<feature type="non-terminal residue" evidence="5">
    <location>
        <position position="129"/>
    </location>
</feature>
<dbReference type="InterPro" id="IPR000182">
    <property type="entry name" value="GNAT_dom"/>
</dbReference>
<accession>A0AAD5XAL5</accession>
<keyword evidence="1" id="KW-0808">Transferase</keyword>